<proteinExistence type="predicted"/>
<dbReference type="AlphaFoldDB" id="A0A067LB58"/>
<reference evidence="2 3" key="1">
    <citation type="journal article" date="2014" name="PLoS ONE">
        <title>Global Analysis of Gene Expression Profiles in Physic Nut (Jatropha curcas L.) Seedlings Exposed to Salt Stress.</title>
        <authorList>
            <person name="Zhang L."/>
            <person name="Zhang C."/>
            <person name="Wu P."/>
            <person name="Chen Y."/>
            <person name="Li M."/>
            <person name="Jiang H."/>
            <person name="Wu G."/>
        </authorList>
    </citation>
    <scope>NUCLEOTIDE SEQUENCE [LARGE SCALE GENOMIC DNA]</scope>
    <source>
        <strain evidence="3">cv. GZQX0401</strain>
        <tissue evidence="2">Young leaves</tissue>
    </source>
</reference>
<keyword evidence="3" id="KW-1185">Reference proteome</keyword>
<dbReference type="Proteomes" id="UP000027138">
    <property type="component" value="Unassembled WGS sequence"/>
</dbReference>
<evidence type="ECO:0000313" key="3">
    <source>
        <dbReference type="Proteomes" id="UP000027138"/>
    </source>
</evidence>
<dbReference type="PANTHER" id="PTHR33333">
    <property type="entry name" value="ERYTHROCYTE MEMBRANE PROTEIN 1-LIKE"/>
    <property type="match status" value="1"/>
</dbReference>
<feature type="compositionally biased region" description="Polar residues" evidence="1">
    <location>
        <begin position="21"/>
        <end position="36"/>
    </location>
</feature>
<dbReference type="STRING" id="180498.A0A067LB58"/>
<protein>
    <submittedName>
        <fullName evidence="2">Uncharacterized protein</fullName>
    </submittedName>
</protein>
<accession>A0A067LB58</accession>
<dbReference type="PANTHER" id="PTHR33333:SF32">
    <property type="entry name" value="PSAD1"/>
    <property type="match status" value="1"/>
</dbReference>
<organism evidence="2 3">
    <name type="scientific">Jatropha curcas</name>
    <name type="common">Barbados nut</name>
    <dbReference type="NCBI Taxonomy" id="180498"/>
    <lineage>
        <taxon>Eukaryota</taxon>
        <taxon>Viridiplantae</taxon>
        <taxon>Streptophyta</taxon>
        <taxon>Embryophyta</taxon>
        <taxon>Tracheophyta</taxon>
        <taxon>Spermatophyta</taxon>
        <taxon>Magnoliopsida</taxon>
        <taxon>eudicotyledons</taxon>
        <taxon>Gunneridae</taxon>
        <taxon>Pentapetalae</taxon>
        <taxon>rosids</taxon>
        <taxon>fabids</taxon>
        <taxon>Malpighiales</taxon>
        <taxon>Euphorbiaceae</taxon>
        <taxon>Crotonoideae</taxon>
        <taxon>Jatropheae</taxon>
        <taxon>Jatropha</taxon>
    </lineage>
</organism>
<dbReference type="EMBL" id="KK914318">
    <property type="protein sequence ID" value="KDP41339.1"/>
    <property type="molecule type" value="Genomic_DNA"/>
</dbReference>
<dbReference type="InterPro" id="IPR039926">
    <property type="entry name" value="Egg_app_1"/>
</dbReference>
<feature type="compositionally biased region" description="Basic and acidic residues" evidence="1">
    <location>
        <begin position="51"/>
        <end position="67"/>
    </location>
</feature>
<feature type="region of interest" description="Disordered" evidence="1">
    <location>
        <begin position="1"/>
        <end position="67"/>
    </location>
</feature>
<sequence>MSSKNQGSGCGSGKGAPQGASKGTGNTCSASKSGNDTMKAPGQDFQISRSAFEKDPAGYFRENREKK</sequence>
<evidence type="ECO:0000256" key="1">
    <source>
        <dbReference type="SAM" id="MobiDB-lite"/>
    </source>
</evidence>
<name>A0A067LB58_JATCU</name>
<gene>
    <name evidence="2" type="ORF">JCGZ_15746</name>
</gene>
<evidence type="ECO:0000313" key="2">
    <source>
        <dbReference type="EMBL" id="KDP41339.1"/>
    </source>
</evidence>